<comment type="caution">
    <text evidence="8">The sequence shown here is derived from an EMBL/GenBank/DDBJ whole genome shotgun (WGS) entry which is preliminary data.</text>
</comment>
<dbReference type="Pfam" id="PF01061">
    <property type="entry name" value="ABC2_membrane"/>
    <property type="match status" value="1"/>
</dbReference>
<dbReference type="PANTHER" id="PTHR48041:SF139">
    <property type="entry name" value="PROTEIN SCARLET"/>
    <property type="match status" value="1"/>
</dbReference>
<feature type="transmembrane region" description="Helical" evidence="6">
    <location>
        <begin position="66"/>
        <end position="90"/>
    </location>
</feature>
<dbReference type="GO" id="GO:0016020">
    <property type="term" value="C:membrane"/>
    <property type="evidence" value="ECO:0007669"/>
    <property type="project" value="UniProtKB-SubCell"/>
</dbReference>
<dbReference type="EMBL" id="BNJQ01000034">
    <property type="protein sequence ID" value="GHP11457.1"/>
    <property type="molecule type" value="Genomic_DNA"/>
</dbReference>
<keyword evidence="9" id="KW-1185">Reference proteome</keyword>
<dbReference type="Proteomes" id="UP000660262">
    <property type="component" value="Unassembled WGS sequence"/>
</dbReference>
<feature type="transmembrane region" description="Helical" evidence="6">
    <location>
        <begin position="42"/>
        <end position="60"/>
    </location>
</feature>
<evidence type="ECO:0000256" key="4">
    <source>
        <dbReference type="ARBA" id="ARBA00022989"/>
    </source>
</evidence>
<dbReference type="GO" id="GO:0140359">
    <property type="term" value="F:ABC-type transporter activity"/>
    <property type="evidence" value="ECO:0007669"/>
    <property type="project" value="InterPro"/>
</dbReference>
<keyword evidence="3 6" id="KW-0812">Transmembrane</keyword>
<dbReference type="PANTHER" id="PTHR48041">
    <property type="entry name" value="ABC TRANSPORTER G FAMILY MEMBER 28"/>
    <property type="match status" value="1"/>
</dbReference>
<feature type="transmembrane region" description="Helical" evidence="6">
    <location>
        <begin position="177"/>
        <end position="198"/>
    </location>
</feature>
<dbReference type="AlphaFoldDB" id="A0A830I2R3"/>
<dbReference type="InterPro" id="IPR013525">
    <property type="entry name" value="ABC2_TM"/>
</dbReference>
<sequence length="206" mass="23062">MFGAAQPALLAFPVERPIFLREYSAGTYSSIAYFFSKLSVELPMSFTQTLVAWTVMYWMIGFQGNFIFLVLSSFGLGVAATSVAICIGCVTPDVKQAMEATPMVFVPQMLFAGFFVRTDQIPIFLRWAQYMCSLKYSLNLLDLAEFTPGNCEKDGPKSAKACRQLKDSLTLKNDDCWVHILILSSLFLSFRIMGAFILGRKARSVY</sequence>
<comment type="subcellular location">
    <subcellularLocation>
        <location evidence="1">Membrane</location>
        <topology evidence="1">Multi-pass membrane protein</topology>
    </subcellularLocation>
</comment>
<evidence type="ECO:0000256" key="5">
    <source>
        <dbReference type="ARBA" id="ARBA00023136"/>
    </source>
</evidence>
<proteinExistence type="predicted"/>
<keyword evidence="4 6" id="KW-1133">Transmembrane helix</keyword>
<dbReference type="OrthoDB" id="66620at2759"/>
<keyword evidence="5 6" id="KW-0472">Membrane</keyword>
<dbReference type="InterPro" id="IPR050352">
    <property type="entry name" value="ABCG_transporters"/>
</dbReference>
<reference evidence="8" key="1">
    <citation type="submission" date="2020-10" db="EMBL/GenBank/DDBJ databases">
        <title>Unveiling of a novel bifunctional photoreceptor, Dualchrome1, isolated from a cosmopolitan green alga.</title>
        <authorList>
            <person name="Suzuki S."/>
            <person name="Kawachi M."/>
        </authorList>
    </citation>
    <scope>NUCLEOTIDE SEQUENCE</scope>
    <source>
        <strain evidence="8">NIES 2893</strain>
    </source>
</reference>
<feature type="domain" description="ABC-2 type transporter transmembrane" evidence="7">
    <location>
        <begin position="2"/>
        <end position="145"/>
    </location>
</feature>
<protein>
    <recommendedName>
        <fullName evidence="7">ABC-2 type transporter transmembrane domain-containing protein</fullName>
    </recommendedName>
</protein>
<evidence type="ECO:0000256" key="6">
    <source>
        <dbReference type="SAM" id="Phobius"/>
    </source>
</evidence>
<evidence type="ECO:0000313" key="8">
    <source>
        <dbReference type="EMBL" id="GHP11457.1"/>
    </source>
</evidence>
<accession>A0A830I2R3</accession>
<name>A0A830I2R3_9CHLO</name>
<evidence type="ECO:0000313" key="9">
    <source>
        <dbReference type="Proteomes" id="UP000660262"/>
    </source>
</evidence>
<evidence type="ECO:0000256" key="2">
    <source>
        <dbReference type="ARBA" id="ARBA00022448"/>
    </source>
</evidence>
<gene>
    <name evidence="8" type="ORF">PPROV_001018500</name>
</gene>
<evidence type="ECO:0000256" key="3">
    <source>
        <dbReference type="ARBA" id="ARBA00022692"/>
    </source>
</evidence>
<keyword evidence="2" id="KW-0813">Transport</keyword>
<evidence type="ECO:0000259" key="7">
    <source>
        <dbReference type="Pfam" id="PF01061"/>
    </source>
</evidence>
<evidence type="ECO:0000256" key="1">
    <source>
        <dbReference type="ARBA" id="ARBA00004141"/>
    </source>
</evidence>
<organism evidence="8 9">
    <name type="scientific">Pycnococcus provasolii</name>
    <dbReference type="NCBI Taxonomy" id="41880"/>
    <lineage>
        <taxon>Eukaryota</taxon>
        <taxon>Viridiplantae</taxon>
        <taxon>Chlorophyta</taxon>
        <taxon>Pseudoscourfieldiophyceae</taxon>
        <taxon>Pseudoscourfieldiales</taxon>
        <taxon>Pycnococcaceae</taxon>
        <taxon>Pycnococcus</taxon>
    </lineage>
</organism>